<keyword evidence="3" id="KW-1185">Reference proteome</keyword>
<gene>
    <name evidence="2" type="ORF">SAMN06265827_116111</name>
</gene>
<protein>
    <submittedName>
        <fullName evidence="2">Uncharacterized protein</fullName>
    </submittedName>
</protein>
<evidence type="ECO:0000313" key="3">
    <source>
        <dbReference type="Proteomes" id="UP000219573"/>
    </source>
</evidence>
<organism evidence="2 3">
    <name type="scientific">Orenia metallireducens</name>
    <dbReference type="NCBI Taxonomy" id="1413210"/>
    <lineage>
        <taxon>Bacteria</taxon>
        <taxon>Bacillati</taxon>
        <taxon>Bacillota</taxon>
        <taxon>Clostridia</taxon>
        <taxon>Halanaerobiales</taxon>
        <taxon>Halobacteroidaceae</taxon>
        <taxon>Orenia</taxon>
    </lineage>
</organism>
<accession>A0A285HBN5</accession>
<evidence type="ECO:0000256" key="1">
    <source>
        <dbReference type="SAM" id="Phobius"/>
    </source>
</evidence>
<proteinExistence type="predicted"/>
<keyword evidence="1" id="KW-0472">Membrane</keyword>
<keyword evidence="1" id="KW-0812">Transmembrane</keyword>
<feature type="transmembrane region" description="Helical" evidence="1">
    <location>
        <begin position="42"/>
        <end position="60"/>
    </location>
</feature>
<feature type="transmembrane region" description="Helical" evidence="1">
    <location>
        <begin position="5"/>
        <end position="22"/>
    </location>
</feature>
<dbReference type="AlphaFoldDB" id="A0A285HBN5"/>
<evidence type="ECO:0000313" key="2">
    <source>
        <dbReference type="EMBL" id="SNY33064.1"/>
    </source>
</evidence>
<reference evidence="3" key="1">
    <citation type="submission" date="2017-09" db="EMBL/GenBank/DDBJ databases">
        <authorList>
            <person name="Varghese N."/>
            <person name="Submissions S."/>
        </authorList>
    </citation>
    <scope>NUCLEOTIDE SEQUENCE [LARGE SCALE GENOMIC DNA]</scope>
    <source>
        <strain evidence="3">MSL47</strain>
    </source>
</reference>
<dbReference type="Proteomes" id="UP000219573">
    <property type="component" value="Unassembled WGS sequence"/>
</dbReference>
<keyword evidence="1" id="KW-1133">Transmembrane helix</keyword>
<dbReference type="EMBL" id="OBDZ01000016">
    <property type="protein sequence ID" value="SNY33064.1"/>
    <property type="molecule type" value="Genomic_DNA"/>
</dbReference>
<name>A0A285HBN5_9FIRM</name>
<sequence length="62" mass="7727">MKQSILSFIFSYIITRLIFNFVNFNYNFFVEGMNFTKLMIDFISWALIYYLIYKFLDLWLKK</sequence>